<sequence>AAAAAAAGGGGGGGERRSVVDPFVWKACAGSSVCIPTVGSLVYYFPQGHAEHASAEPDLSSSVSGYKPCSLCRVAGVWLLANQETDEVYARVDLEPQISPPVSPPSPREEGDGGVLSFAKVLTPSDANNGGGFSVPRFCADSIFPPLDFNADPPVQVLAIRDVRGAVWEFRHIYRGTPRRHLLTTGWSKFVNSKRLVAGDAVVFVKKGSGELFVGVRRTRRSAGHSDFSQCSPLITALAAPKFGDHSGEGFSRNCRGRVTPEAVVEAARLAGMGHPFGVMYYPRAGFPDFVVKKDVVEPAVHARWSAGTRVKMAMETDDGSRMTSFQGTVSSIARHPAPFTFSPWRTLEVTWDEPDVLQNLKCVSPWQVELVSVSAQILDLYPAIKKPKVTQNHEILTDGLEQNMFIEVSKFSNKMMGGISPSVFHHSTFPVGIQGARHDPICVPSLSNLLPNGTCQMFSEKLNDNDSSHKASHVSSALSIGIASQSENSSPPSQNSIDYYGSEVFSNLAGNTSAKVISFSFQLFGQTIQMERPVAADVKEGCKDNDDTVRPLDVSLSYSQNQFHDGHTGQLHGVSAVKT</sequence>
<dbReference type="GO" id="GO:0006355">
    <property type="term" value="P:regulation of DNA-templated transcription"/>
    <property type="evidence" value="ECO:0007669"/>
    <property type="project" value="InterPro"/>
</dbReference>
<evidence type="ECO:0000256" key="1">
    <source>
        <dbReference type="ARBA" id="ARBA00003182"/>
    </source>
</evidence>
<accession>A0A1D1Y5H6</accession>
<comment type="subcellular location">
    <subcellularLocation>
        <location evidence="2 9">Nucleus</location>
    </subcellularLocation>
</comment>
<dbReference type="Gene3D" id="2.30.30.1040">
    <property type="match status" value="1"/>
</dbReference>
<dbReference type="PANTHER" id="PTHR31384">
    <property type="entry name" value="AUXIN RESPONSE FACTOR 4-RELATED"/>
    <property type="match status" value="1"/>
</dbReference>
<dbReference type="AlphaFoldDB" id="A0A1D1Y5H6"/>
<keyword evidence="8 9" id="KW-0927">Auxin signaling pathway</keyword>
<evidence type="ECO:0000256" key="7">
    <source>
        <dbReference type="ARBA" id="ARBA00023242"/>
    </source>
</evidence>
<dbReference type="SUPFAM" id="SSF101936">
    <property type="entry name" value="DNA-binding pseudobarrel domain"/>
    <property type="match status" value="1"/>
</dbReference>
<dbReference type="InterPro" id="IPR003340">
    <property type="entry name" value="B3_DNA-bd"/>
</dbReference>
<evidence type="ECO:0000256" key="6">
    <source>
        <dbReference type="ARBA" id="ARBA00023163"/>
    </source>
</evidence>
<evidence type="ECO:0000256" key="5">
    <source>
        <dbReference type="ARBA" id="ARBA00023125"/>
    </source>
</evidence>
<organism evidence="11">
    <name type="scientific">Anthurium amnicola</name>
    <dbReference type="NCBI Taxonomy" id="1678845"/>
    <lineage>
        <taxon>Eukaryota</taxon>
        <taxon>Viridiplantae</taxon>
        <taxon>Streptophyta</taxon>
        <taxon>Embryophyta</taxon>
        <taxon>Tracheophyta</taxon>
        <taxon>Spermatophyta</taxon>
        <taxon>Magnoliopsida</taxon>
        <taxon>Liliopsida</taxon>
        <taxon>Araceae</taxon>
        <taxon>Pothoideae</taxon>
        <taxon>Potheae</taxon>
        <taxon>Anthurium</taxon>
    </lineage>
</organism>
<keyword evidence="6 9" id="KW-0804">Transcription</keyword>
<name>A0A1D1Y5H6_9ARAE</name>
<keyword evidence="5 9" id="KW-0238">DNA-binding</keyword>
<dbReference type="SMART" id="SM01019">
    <property type="entry name" value="B3"/>
    <property type="match status" value="1"/>
</dbReference>
<dbReference type="FunFam" id="2.40.330.10:FF:000001">
    <property type="entry name" value="Auxin response factor"/>
    <property type="match status" value="1"/>
</dbReference>
<dbReference type="Pfam" id="PF02362">
    <property type="entry name" value="B3"/>
    <property type="match status" value="1"/>
</dbReference>
<evidence type="ECO:0000256" key="3">
    <source>
        <dbReference type="ARBA" id="ARBA00007853"/>
    </source>
</evidence>
<dbReference type="Pfam" id="PF06507">
    <property type="entry name" value="ARF_AD"/>
    <property type="match status" value="1"/>
</dbReference>
<evidence type="ECO:0000256" key="8">
    <source>
        <dbReference type="ARBA" id="ARBA00023294"/>
    </source>
</evidence>
<dbReference type="CDD" id="cd10017">
    <property type="entry name" value="B3_DNA"/>
    <property type="match status" value="1"/>
</dbReference>
<reference evidence="11" key="1">
    <citation type="submission" date="2015-07" db="EMBL/GenBank/DDBJ databases">
        <title>Transcriptome Assembly of Anthurium amnicola.</title>
        <authorList>
            <person name="Suzuki J."/>
        </authorList>
    </citation>
    <scope>NUCLEOTIDE SEQUENCE</scope>
</reference>
<keyword evidence="7 9" id="KW-0539">Nucleus</keyword>
<keyword evidence="4 9" id="KW-0805">Transcription regulation</keyword>
<evidence type="ECO:0000313" key="11">
    <source>
        <dbReference type="EMBL" id="JAT49902.1"/>
    </source>
</evidence>
<dbReference type="PROSITE" id="PS50863">
    <property type="entry name" value="B3"/>
    <property type="match status" value="1"/>
</dbReference>
<evidence type="ECO:0000256" key="9">
    <source>
        <dbReference type="RuleBase" id="RU004561"/>
    </source>
</evidence>
<protein>
    <recommendedName>
        <fullName evidence="9">Auxin response factor</fullName>
    </recommendedName>
</protein>
<feature type="non-terminal residue" evidence="11">
    <location>
        <position position="1"/>
    </location>
</feature>
<comment type="function">
    <text evidence="1 9">Auxin response factors (ARFs) are transcriptional factors that bind specifically to the DNA sequence 5'-TGTCTC-3' found in the auxin-responsive promoter elements (AuxREs).</text>
</comment>
<dbReference type="InterPro" id="IPR044835">
    <property type="entry name" value="ARF_plant"/>
</dbReference>
<comment type="subunit">
    <text evidence="9">Homodimers and heterodimers.</text>
</comment>
<dbReference type="GO" id="GO:0003677">
    <property type="term" value="F:DNA binding"/>
    <property type="evidence" value="ECO:0007669"/>
    <property type="project" value="UniProtKB-KW"/>
</dbReference>
<proteinExistence type="inferred from homology"/>
<dbReference type="PANTHER" id="PTHR31384:SF94">
    <property type="entry name" value="AUXIN RESPONSE FACTOR 17"/>
    <property type="match status" value="1"/>
</dbReference>
<evidence type="ECO:0000256" key="4">
    <source>
        <dbReference type="ARBA" id="ARBA00023015"/>
    </source>
</evidence>
<dbReference type="GO" id="GO:0005634">
    <property type="term" value="C:nucleus"/>
    <property type="evidence" value="ECO:0007669"/>
    <property type="project" value="UniProtKB-SubCell"/>
</dbReference>
<feature type="domain" description="TF-B3" evidence="10">
    <location>
        <begin position="118"/>
        <end position="220"/>
    </location>
</feature>
<dbReference type="GO" id="GO:0009734">
    <property type="term" value="P:auxin-activated signaling pathway"/>
    <property type="evidence" value="ECO:0007669"/>
    <property type="project" value="UniProtKB-KW"/>
</dbReference>
<dbReference type="Gene3D" id="2.40.330.10">
    <property type="entry name" value="DNA-binding pseudobarrel domain"/>
    <property type="match status" value="1"/>
</dbReference>
<dbReference type="EMBL" id="GDJX01018034">
    <property type="protein sequence ID" value="JAT49902.1"/>
    <property type="molecule type" value="Transcribed_RNA"/>
</dbReference>
<evidence type="ECO:0000256" key="2">
    <source>
        <dbReference type="ARBA" id="ARBA00004123"/>
    </source>
</evidence>
<evidence type="ECO:0000259" key="10">
    <source>
        <dbReference type="PROSITE" id="PS50863"/>
    </source>
</evidence>
<dbReference type="InterPro" id="IPR015300">
    <property type="entry name" value="DNA-bd_pseudobarrel_sf"/>
</dbReference>
<dbReference type="InterPro" id="IPR010525">
    <property type="entry name" value="ARF_dom"/>
</dbReference>
<comment type="similarity">
    <text evidence="3 9">Belongs to the ARF family.</text>
</comment>
<gene>
    <name evidence="11" type="primary">ARF17_2</name>
    <name evidence="11" type="ORF">g.108595</name>
</gene>